<reference evidence="2" key="1">
    <citation type="journal article" date="2021" name="IMA Fungus">
        <title>Genomic characterization of three marine fungi, including Emericellopsis atlantica sp. nov. with signatures of a generalist lifestyle and marine biomass degradation.</title>
        <authorList>
            <person name="Hagestad O.C."/>
            <person name="Hou L."/>
            <person name="Andersen J.H."/>
            <person name="Hansen E.H."/>
            <person name="Altermark B."/>
            <person name="Li C."/>
            <person name="Kuhnert E."/>
            <person name="Cox R.J."/>
            <person name="Crous P.W."/>
            <person name="Spatafora J.W."/>
            <person name="Lail K."/>
            <person name="Amirebrahimi M."/>
            <person name="Lipzen A."/>
            <person name="Pangilinan J."/>
            <person name="Andreopoulos W."/>
            <person name="Hayes R.D."/>
            <person name="Ng V."/>
            <person name="Grigoriev I.V."/>
            <person name="Jackson S.A."/>
            <person name="Sutton T.D.S."/>
            <person name="Dobson A.D.W."/>
            <person name="Rama T."/>
        </authorList>
    </citation>
    <scope>NUCLEOTIDE SEQUENCE</scope>
    <source>
        <strain evidence="2">TRa3180A</strain>
    </source>
</reference>
<keyword evidence="3" id="KW-1185">Reference proteome</keyword>
<evidence type="ECO:0000313" key="2">
    <source>
        <dbReference type="EMBL" id="KAG9244086.1"/>
    </source>
</evidence>
<evidence type="ECO:0000313" key="3">
    <source>
        <dbReference type="Proteomes" id="UP000887226"/>
    </source>
</evidence>
<feature type="region of interest" description="Disordered" evidence="1">
    <location>
        <begin position="89"/>
        <end position="166"/>
    </location>
</feature>
<comment type="caution">
    <text evidence="2">The sequence shown here is derived from an EMBL/GenBank/DDBJ whole genome shotgun (WGS) entry which is preliminary data.</text>
</comment>
<gene>
    <name evidence="2" type="ORF">BJ878DRAFT_86420</name>
</gene>
<feature type="compositionally biased region" description="Polar residues" evidence="1">
    <location>
        <begin position="113"/>
        <end position="142"/>
    </location>
</feature>
<dbReference type="AlphaFoldDB" id="A0A9P7Z2I2"/>
<organism evidence="2 3">
    <name type="scientific">Calycina marina</name>
    <dbReference type="NCBI Taxonomy" id="1763456"/>
    <lineage>
        <taxon>Eukaryota</taxon>
        <taxon>Fungi</taxon>
        <taxon>Dikarya</taxon>
        <taxon>Ascomycota</taxon>
        <taxon>Pezizomycotina</taxon>
        <taxon>Leotiomycetes</taxon>
        <taxon>Helotiales</taxon>
        <taxon>Pezizellaceae</taxon>
        <taxon>Calycina</taxon>
    </lineage>
</organism>
<sequence length="284" mass="31324">MTTWPLRKKMGLETSGWCGQGSNDIKHKPRKVRRCECLPHLHISERTATAQIHPQLIPVSDICKPSKTAKPYPVKSDYAMIPLKKRKHDYVPKNFKAPRNSGISDTRQPKQAGHQSPLNNVKQSGLPNNSSVTKPASISTRVMSHGITPDSSKSENVAQHHDNGCSSTYEQFSSAVSASIDLKHAIPPRPSEKPAAATIGDHDAQDAQDDMSMISERIMDGYLDMRPHNHLDDHVFRQVTNRNEIDVKWGSSTLIKSAAASPSQVALEGLMVSNGEEAVITERQ</sequence>
<dbReference type="EMBL" id="MU253930">
    <property type="protein sequence ID" value="KAG9244086.1"/>
    <property type="molecule type" value="Genomic_DNA"/>
</dbReference>
<name>A0A9P7Z2I2_9HELO</name>
<accession>A0A9P7Z2I2</accession>
<dbReference type="Proteomes" id="UP000887226">
    <property type="component" value="Unassembled WGS sequence"/>
</dbReference>
<evidence type="ECO:0000256" key="1">
    <source>
        <dbReference type="SAM" id="MobiDB-lite"/>
    </source>
</evidence>
<proteinExistence type="predicted"/>
<protein>
    <submittedName>
        <fullName evidence="2">Uncharacterized protein</fullName>
    </submittedName>
</protein>